<dbReference type="Pfam" id="PF04116">
    <property type="entry name" value="FA_hydroxylase"/>
    <property type="match status" value="1"/>
</dbReference>
<feature type="transmembrane region" description="Helical" evidence="7">
    <location>
        <begin position="40"/>
        <end position="68"/>
    </location>
</feature>
<dbReference type="AlphaFoldDB" id="A0A328BRQ1"/>
<feature type="transmembrane region" description="Helical" evidence="7">
    <location>
        <begin position="6"/>
        <end position="28"/>
    </location>
</feature>
<feature type="transmembrane region" description="Helical" evidence="7">
    <location>
        <begin position="80"/>
        <end position="97"/>
    </location>
</feature>
<feature type="domain" description="Fatty acid hydroxylase" evidence="8">
    <location>
        <begin position="83"/>
        <end position="218"/>
    </location>
</feature>
<reference evidence="9 10" key="1">
    <citation type="submission" date="2018-05" db="EMBL/GenBank/DDBJ databases">
        <authorList>
            <person name="Lanie J.A."/>
            <person name="Ng W.-L."/>
            <person name="Kazmierczak K.M."/>
            <person name="Andrzejewski T.M."/>
            <person name="Davidsen T.M."/>
            <person name="Wayne K.J."/>
            <person name="Tettelin H."/>
            <person name="Glass J.I."/>
            <person name="Rusch D."/>
            <person name="Podicherti R."/>
            <person name="Tsui H.-C.T."/>
            <person name="Winkler M.E."/>
        </authorList>
    </citation>
    <scope>NUCLEOTIDE SEQUENCE [LARGE SCALE GENOMIC DNA]</scope>
    <source>
        <strain evidence="9 10">BUT-10</strain>
    </source>
</reference>
<name>A0A328BRQ1_9CAUL</name>
<dbReference type="Proteomes" id="UP000249524">
    <property type="component" value="Unassembled WGS sequence"/>
</dbReference>
<organism evidence="9 10">
    <name type="scientific">Phenylobacterium kunshanense</name>
    <dbReference type="NCBI Taxonomy" id="1445034"/>
    <lineage>
        <taxon>Bacteria</taxon>
        <taxon>Pseudomonadati</taxon>
        <taxon>Pseudomonadota</taxon>
        <taxon>Alphaproteobacteria</taxon>
        <taxon>Caulobacterales</taxon>
        <taxon>Caulobacteraceae</taxon>
        <taxon>Phenylobacterium</taxon>
    </lineage>
</organism>
<protein>
    <submittedName>
        <fullName evidence="9">Sterol desaturase family protein</fullName>
    </submittedName>
</protein>
<evidence type="ECO:0000256" key="5">
    <source>
        <dbReference type="ARBA" id="ARBA00023098"/>
    </source>
</evidence>
<dbReference type="GO" id="GO:0016020">
    <property type="term" value="C:membrane"/>
    <property type="evidence" value="ECO:0007669"/>
    <property type="project" value="GOC"/>
</dbReference>
<keyword evidence="6 7" id="KW-0472">Membrane</keyword>
<dbReference type="GO" id="GO:0008610">
    <property type="term" value="P:lipid biosynthetic process"/>
    <property type="evidence" value="ECO:0007669"/>
    <property type="project" value="InterPro"/>
</dbReference>
<evidence type="ECO:0000256" key="1">
    <source>
        <dbReference type="ARBA" id="ARBA00004127"/>
    </source>
</evidence>
<evidence type="ECO:0000313" key="10">
    <source>
        <dbReference type="Proteomes" id="UP000249524"/>
    </source>
</evidence>
<evidence type="ECO:0000256" key="3">
    <source>
        <dbReference type="ARBA" id="ARBA00022989"/>
    </source>
</evidence>
<keyword evidence="5" id="KW-0443">Lipid metabolism</keyword>
<accession>A0A328BRQ1</accession>
<dbReference type="GO" id="GO:0005506">
    <property type="term" value="F:iron ion binding"/>
    <property type="evidence" value="ECO:0007669"/>
    <property type="project" value="InterPro"/>
</dbReference>
<dbReference type="EMBL" id="QFYS01000001">
    <property type="protein sequence ID" value="RAK69231.1"/>
    <property type="molecule type" value="Genomic_DNA"/>
</dbReference>
<proteinExistence type="predicted"/>
<keyword evidence="3 7" id="KW-1133">Transmembrane helix</keyword>
<evidence type="ECO:0000256" key="2">
    <source>
        <dbReference type="ARBA" id="ARBA00022692"/>
    </source>
</evidence>
<keyword evidence="10" id="KW-1185">Reference proteome</keyword>
<dbReference type="GO" id="GO:0012505">
    <property type="term" value="C:endomembrane system"/>
    <property type="evidence" value="ECO:0007669"/>
    <property type="project" value="UniProtKB-SubCell"/>
</dbReference>
<evidence type="ECO:0000259" key="8">
    <source>
        <dbReference type="Pfam" id="PF04116"/>
    </source>
</evidence>
<evidence type="ECO:0000313" key="9">
    <source>
        <dbReference type="EMBL" id="RAK69231.1"/>
    </source>
</evidence>
<comment type="subcellular location">
    <subcellularLocation>
        <location evidence="1">Endomembrane system</location>
        <topology evidence="1">Multi-pass membrane protein</topology>
    </subcellularLocation>
</comment>
<comment type="caution">
    <text evidence="9">The sequence shown here is derived from an EMBL/GenBank/DDBJ whole genome shotgun (WGS) entry which is preliminary data.</text>
</comment>
<dbReference type="InterPro" id="IPR006694">
    <property type="entry name" value="Fatty_acid_hydroxylase"/>
</dbReference>
<dbReference type="PANTHER" id="PTHR21624:SF1">
    <property type="entry name" value="ALKYLGLYCEROL MONOOXYGENASE"/>
    <property type="match status" value="1"/>
</dbReference>
<dbReference type="PANTHER" id="PTHR21624">
    <property type="entry name" value="STEROL DESATURASE-RELATED PROTEIN"/>
    <property type="match status" value="1"/>
</dbReference>
<evidence type="ECO:0000256" key="6">
    <source>
        <dbReference type="ARBA" id="ARBA00023136"/>
    </source>
</evidence>
<gene>
    <name evidence="9" type="ORF">DJ019_00355</name>
</gene>
<dbReference type="OrthoDB" id="9770329at2"/>
<sequence>MMKLDPVTLATPLFIITIILEIVAARLGKARANYEPRDTAVSLVMGLGSTMSGVFTAGVVAASTVWVYQHRLFDIPMTAVWAWAAIFVLEDLVYYWFHRISHERRFWWAAHVNHHTSQHYNLSTALRQTWTGGIAGTWSLWLALAFLGFPPAMIATQKGISLVYQYWIHTEVIGRMPRWFEAVFNTPSHHRVHHARNAVYLDRNYAGILIVWDKLFGTFQPELDDVPCKYGVVKNLGTFNILRVAFHEWIAMGADVLKHPRHALGYVFGPPGWSHDGSRETSATLKARANVSAGVGANALDAGAGGQGAEALS</sequence>
<keyword evidence="2 7" id="KW-0812">Transmembrane</keyword>
<dbReference type="GO" id="GO:0050479">
    <property type="term" value="F:glyceryl-ether monooxygenase activity"/>
    <property type="evidence" value="ECO:0007669"/>
    <property type="project" value="TreeGrafter"/>
</dbReference>
<keyword evidence="4" id="KW-0560">Oxidoreductase</keyword>
<evidence type="ECO:0000256" key="7">
    <source>
        <dbReference type="SAM" id="Phobius"/>
    </source>
</evidence>
<dbReference type="InterPro" id="IPR051689">
    <property type="entry name" value="Sterol_desaturase/TMEM195"/>
</dbReference>
<dbReference type="GO" id="GO:0006643">
    <property type="term" value="P:membrane lipid metabolic process"/>
    <property type="evidence" value="ECO:0007669"/>
    <property type="project" value="TreeGrafter"/>
</dbReference>
<evidence type="ECO:0000256" key="4">
    <source>
        <dbReference type="ARBA" id="ARBA00023002"/>
    </source>
</evidence>